<keyword evidence="3" id="KW-0689">Ribosomal protein</keyword>
<evidence type="ECO:0000256" key="1">
    <source>
        <dbReference type="ARBA" id="ARBA00004173"/>
    </source>
</evidence>
<dbReference type="AlphaFoldDB" id="A0A0A8L4G7"/>
<dbReference type="Gene3D" id="3.40.30.10">
    <property type="entry name" value="Glutaredoxin"/>
    <property type="match status" value="1"/>
</dbReference>
<evidence type="ECO:0000256" key="2">
    <source>
        <dbReference type="ARBA" id="ARBA00005557"/>
    </source>
</evidence>
<dbReference type="InterPro" id="IPR042776">
    <property type="entry name" value="Ribosomal_mL53_fung"/>
</dbReference>
<evidence type="ECO:0000256" key="5">
    <source>
        <dbReference type="ARBA" id="ARBA00023274"/>
    </source>
</evidence>
<sequence>MITKYFTKAIVKFNPLGKEAKTARLFLCAIPPSQRTSGLQLQNEVLVSGSSKKPTVKVIFKDKTELEVDPSSMNFTELGNYFDRHSRKLALKESIESQ</sequence>
<dbReference type="EMBL" id="CCBQ010000019">
    <property type="protein sequence ID" value="CDO93029.1"/>
    <property type="molecule type" value="Genomic_DNA"/>
</dbReference>
<evidence type="ECO:0000256" key="3">
    <source>
        <dbReference type="ARBA" id="ARBA00022980"/>
    </source>
</evidence>
<keyword evidence="4" id="KW-0496">Mitochondrion</keyword>
<keyword evidence="5" id="KW-0687">Ribonucleoprotein</keyword>
<comment type="similarity">
    <text evidence="2">Belongs to the mitochondrion-specific ribosomal protein mL53 family.</text>
</comment>
<protein>
    <recommendedName>
        <fullName evidence="6">Large ribosomal subunit protein mL53</fullName>
    </recommendedName>
    <alternativeName>
        <fullName evidence="7">54S ribosomal protein L44, mitochondrial</fullName>
    </alternativeName>
</protein>
<gene>
    <name evidence="8" type="ORF">KLDO_g1335</name>
</gene>
<organism evidence="8 9">
    <name type="scientific">Kluyveromyces dobzhanskii CBS 2104</name>
    <dbReference type="NCBI Taxonomy" id="1427455"/>
    <lineage>
        <taxon>Eukaryota</taxon>
        <taxon>Fungi</taxon>
        <taxon>Dikarya</taxon>
        <taxon>Ascomycota</taxon>
        <taxon>Saccharomycotina</taxon>
        <taxon>Saccharomycetes</taxon>
        <taxon>Saccharomycetales</taxon>
        <taxon>Saccharomycetaceae</taxon>
        <taxon>Kluyveromyces</taxon>
    </lineage>
</organism>
<comment type="subcellular location">
    <subcellularLocation>
        <location evidence="1">Mitochondrion</location>
    </subcellularLocation>
</comment>
<dbReference type="PANTHER" id="PTHR28236">
    <property type="entry name" value="54S RIBOSOMAL PROTEIN L44, MITOCHONDRIAL"/>
    <property type="match status" value="1"/>
</dbReference>
<dbReference type="OrthoDB" id="4136894at2759"/>
<keyword evidence="9" id="KW-1185">Reference proteome</keyword>
<evidence type="ECO:0000256" key="6">
    <source>
        <dbReference type="ARBA" id="ARBA00035180"/>
    </source>
</evidence>
<dbReference type="PANTHER" id="PTHR28236:SF1">
    <property type="entry name" value="LARGE RIBOSOMAL SUBUNIT PROTEIN ML53"/>
    <property type="match status" value="1"/>
</dbReference>
<accession>A0A0A8L4G7</accession>
<dbReference type="GO" id="GO:0003735">
    <property type="term" value="F:structural constituent of ribosome"/>
    <property type="evidence" value="ECO:0007669"/>
    <property type="project" value="TreeGrafter"/>
</dbReference>
<evidence type="ECO:0000313" key="8">
    <source>
        <dbReference type="EMBL" id="CDO93029.1"/>
    </source>
</evidence>
<name>A0A0A8L4G7_9SACH</name>
<evidence type="ECO:0000256" key="4">
    <source>
        <dbReference type="ARBA" id="ARBA00023128"/>
    </source>
</evidence>
<dbReference type="GO" id="GO:0005762">
    <property type="term" value="C:mitochondrial large ribosomal subunit"/>
    <property type="evidence" value="ECO:0007669"/>
    <property type="project" value="TreeGrafter"/>
</dbReference>
<evidence type="ECO:0000313" key="9">
    <source>
        <dbReference type="Proteomes" id="UP000031516"/>
    </source>
</evidence>
<dbReference type="FunFam" id="3.40.30.10:FF:000260">
    <property type="entry name" value="Mitochondrial ribosomal protein L44"/>
    <property type="match status" value="1"/>
</dbReference>
<dbReference type="Proteomes" id="UP000031516">
    <property type="component" value="Unassembled WGS sequence"/>
</dbReference>
<reference evidence="8 9" key="1">
    <citation type="submission" date="2014-03" db="EMBL/GenBank/DDBJ databases">
        <title>The genome of Kluyveromyces dobzhanskii.</title>
        <authorList>
            <person name="Nystedt B."/>
            <person name="Astrom S."/>
        </authorList>
    </citation>
    <scope>NUCLEOTIDE SEQUENCE [LARGE SCALE GENOMIC DNA]</scope>
    <source>
        <strain evidence="8 9">CBS 2104</strain>
    </source>
</reference>
<comment type="caution">
    <text evidence="8">The sequence shown here is derived from an EMBL/GenBank/DDBJ whole genome shotgun (WGS) entry which is preliminary data.</text>
</comment>
<evidence type="ECO:0000256" key="7">
    <source>
        <dbReference type="ARBA" id="ARBA00077936"/>
    </source>
</evidence>
<dbReference type="Pfam" id="PF10780">
    <property type="entry name" value="MRP_L53"/>
    <property type="match status" value="1"/>
</dbReference>
<proteinExistence type="inferred from homology"/>
<dbReference type="InterPro" id="IPR019716">
    <property type="entry name" value="Ribosomal_mL53"/>
</dbReference>